<keyword evidence="2" id="KW-1185">Reference proteome</keyword>
<proteinExistence type="predicted"/>
<sequence length="72" mass="8424">MEKIYFCKENKFKSKKVYKKLKSLDLNIKVKLKGCIGKCKTCKHSPFSVVDGNVLKCETSKELYKEIYKKVN</sequence>
<evidence type="ECO:0000313" key="1">
    <source>
        <dbReference type="EMBL" id="OIJ15639.1"/>
    </source>
</evidence>
<gene>
    <name evidence="1" type="ORF">BKP35_01195</name>
</gene>
<dbReference type="AlphaFoldDB" id="A0A1S2LSX3"/>
<dbReference type="EMBL" id="MLQQ01000001">
    <property type="protein sequence ID" value="OIJ15639.1"/>
    <property type="molecule type" value="Genomic_DNA"/>
</dbReference>
<protein>
    <recommendedName>
        <fullName evidence="3">DUF1450 domain-containing protein</fullName>
    </recommendedName>
</protein>
<dbReference type="Pfam" id="PF07293">
    <property type="entry name" value="DUF1450"/>
    <property type="match status" value="1"/>
</dbReference>
<organism evidence="1 2">
    <name type="scientific">Anaerobacillus arseniciselenatis</name>
    <dbReference type="NCBI Taxonomy" id="85682"/>
    <lineage>
        <taxon>Bacteria</taxon>
        <taxon>Bacillati</taxon>
        <taxon>Bacillota</taxon>
        <taxon>Bacilli</taxon>
        <taxon>Bacillales</taxon>
        <taxon>Bacillaceae</taxon>
        <taxon>Anaerobacillus</taxon>
    </lineage>
</organism>
<dbReference type="Proteomes" id="UP000180098">
    <property type="component" value="Unassembled WGS sequence"/>
</dbReference>
<evidence type="ECO:0008006" key="3">
    <source>
        <dbReference type="Google" id="ProtNLM"/>
    </source>
</evidence>
<dbReference type="OrthoDB" id="2972571at2"/>
<evidence type="ECO:0000313" key="2">
    <source>
        <dbReference type="Proteomes" id="UP000180098"/>
    </source>
</evidence>
<comment type="caution">
    <text evidence="1">The sequence shown here is derived from an EMBL/GenBank/DDBJ whole genome shotgun (WGS) entry which is preliminary data.</text>
</comment>
<dbReference type="InterPro" id="IPR009910">
    <property type="entry name" value="DUF1450"/>
</dbReference>
<accession>A0A1S2LSX3</accession>
<reference evidence="1 2" key="1">
    <citation type="submission" date="2016-10" db="EMBL/GenBank/DDBJ databases">
        <title>Draft genome sequences of four alkaliphilic bacteria belonging to the Anaerobacillus genus.</title>
        <authorList>
            <person name="Bassil N.M."/>
            <person name="Lloyd J.R."/>
        </authorList>
    </citation>
    <scope>NUCLEOTIDE SEQUENCE [LARGE SCALE GENOMIC DNA]</scope>
    <source>
        <strain evidence="1 2">DSM 15340</strain>
    </source>
</reference>
<dbReference type="RefSeq" id="WP_071311564.1">
    <property type="nucleotide sequence ID" value="NZ_MLQQ01000001.1"/>
</dbReference>
<name>A0A1S2LSX3_9BACI</name>